<evidence type="ECO:0000256" key="5">
    <source>
        <dbReference type="ARBA" id="ARBA00023136"/>
    </source>
</evidence>
<keyword evidence="5 8" id="KW-0472">Membrane</keyword>
<evidence type="ECO:0000313" key="11">
    <source>
        <dbReference type="Proteomes" id="UP000305948"/>
    </source>
</evidence>
<feature type="region of interest" description="Disordered" evidence="7">
    <location>
        <begin position="306"/>
        <end position="334"/>
    </location>
</feature>
<evidence type="ECO:0000313" key="10">
    <source>
        <dbReference type="EMBL" id="TFK55965.1"/>
    </source>
</evidence>
<feature type="transmembrane region" description="Helical" evidence="8">
    <location>
        <begin position="64"/>
        <end position="84"/>
    </location>
</feature>
<dbReference type="GO" id="GO:0033617">
    <property type="term" value="P:mitochondrial respiratory chain complex IV assembly"/>
    <property type="evidence" value="ECO:0007669"/>
    <property type="project" value="TreeGrafter"/>
</dbReference>
<evidence type="ECO:0000259" key="9">
    <source>
        <dbReference type="Pfam" id="PF02096"/>
    </source>
</evidence>
<dbReference type="InterPro" id="IPR001708">
    <property type="entry name" value="YidC/ALB3/OXA1/COX18"/>
</dbReference>
<evidence type="ECO:0000256" key="1">
    <source>
        <dbReference type="ARBA" id="ARBA00004141"/>
    </source>
</evidence>
<evidence type="ECO:0000256" key="6">
    <source>
        <dbReference type="RuleBase" id="RU003945"/>
    </source>
</evidence>
<dbReference type="PANTHER" id="PTHR12428">
    <property type="entry name" value="OXA1"/>
    <property type="match status" value="1"/>
</dbReference>
<comment type="subcellular location">
    <subcellularLocation>
        <location evidence="1 6">Membrane</location>
        <topology evidence="1 6">Multi-pass membrane protein</topology>
    </subcellularLocation>
</comment>
<evidence type="ECO:0000256" key="8">
    <source>
        <dbReference type="SAM" id="Phobius"/>
    </source>
</evidence>
<reference evidence="10 11" key="1">
    <citation type="journal article" date="2019" name="Nat. Ecol. Evol.">
        <title>Megaphylogeny resolves global patterns of mushroom evolution.</title>
        <authorList>
            <person name="Varga T."/>
            <person name="Krizsan K."/>
            <person name="Foldi C."/>
            <person name="Dima B."/>
            <person name="Sanchez-Garcia M."/>
            <person name="Sanchez-Ramirez S."/>
            <person name="Szollosi G.J."/>
            <person name="Szarkandi J.G."/>
            <person name="Papp V."/>
            <person name="Albert L."/>
            <person name="Andreopoulos W."/>
            <person name="Angelini C."/>
            <person name="Antonin V."/>
            <person name="Barry K.W."/>
            <person name="Bougher N.L."/>
            <person name="Buchanan P."/>
            <person name="Buyck B."/>
            <person name="Bense V."/>
            <person name="Catcheside P."/>
            <person name="Chovatia M."/>
            <person name="Cooper J."/>
            <person name="Damon W."/>
            <person name="Desjardin D."/>
            <person name="Finy P."/>
            <person name="Geml J."/>
            <person name="Haridas S."/>
            <person name="Hughes K."/>
            <person name="Justo A."/>
            <person name="Karasinski D."/>
            <person name="Kautmanova I."/>
            <person name="Kiss B."/>
            <person name="Kocsube S."/>
            <person name="Kotiranta H."/>
            <person name="LaButti K.M."/>
            <person name="Lechner B.E."/>
            <person name="Liimatainen K."/>
            <person name="Lipzen A."/>
            <person name="Lukacs Z."/>
            <person name="Mihaltcheva S."/>
            <person name="Morgado L.N."/>
            <person name="Niskanen T."/>
            <person name="Noordeloos M.E."/>
            <person name="Ohm R.A."/>
            <person name="Ortiz-Santana B."/>
            <person name="Ovrebo C."/>
            <person name="Racz N."/>
            <person name="Riley R."/>
            <person name="Savchenko A."/>
            <person name="Shiryaev A."/>
            <person name="Soop K."/>
            <person name="Spirin V."/>
            <person name="Szebenyi C."/>
            <person name="Tomsovsky M."/>
            <person name="Tulloss R.E."/>
            <person name="Uehling J."/>
            <person name="Grigoriev I.V."/>
            <person name="Vagvolgyi C."/>
            <person name="Papp T."/>
            <person name="Martin F.M."/>
            <person name="Miettinen O."/>
            <person name="Hibbett D.S."/>
            <person name="Nagy L.G."/>
        </authorList>
    </citation>
    <scope>NUCLEOTIDE SEQUENCE [LARGE SCALE GENOMIC DNA]</scope>
    <source>
        <strain evidence="10 11">OMC1185</strain>
    </source>
</reference>
<dbReference type="GO" id="GO:0032977">
    <property type="term" value="F:membrane insertase activity"/>
    <property type="evidence" value="ECO:0007669"/>
    <property type="project" value="InterPro"/>
</dbReference>
<dbReference type="EMBL" id="ML213504">
    <property type="protein sequence ID" value="TFK55965.1"/>
    <property type="molecule type" value="Genomic_DNA"/>
</dbReference>
<feature type="transmembrane region" description="Helical" evidence="8">
    <location>
        <begin position="279"/>
        <end position="299"/>
    </location>
</feature>
<comment type="similarity">
    <text evidence="2 6">Belongs to the OXA1/ALB3/YidC family.</text>
</comment>
<keyword evidence="11" id="KW-1185">Reference proteome</keyword>
<dbReference type="AlphaFoldDB" id="A0A5C3NGF7"/>
<dbReference type="GO" id="GO:0005743">
    <property type="term" value="C:mitochondrial inner membrane"/>
    <property type="evidence" value="ECO:0007669"/>
    <property type="project" value="TreeGrafter"/>
</dbReference>
<dbReference type="Proteomes" id="UP000305948">
    <property type="component" value="Unassembled WGS sequence"/>
</dbReference>
<dbReference type="Pfam" id="PF02096">
    <property type="entry name" value="60KD_IMP"/>
    <property type="match status" value="1"/>
</dbReference>
<feature type="domain" description="Membrane insertase YidC/Oxa/ALB C-terminal" evidence="9">
    <location>
        <begin position="111"/>
        <end position="296"/>
    </location>
</feature>
<dbReference type="OrthoDB" id="2436667at2759"/>
<name>A0A5C3NGF7_9AGAM</name>
<accession>A0A5C3NGF7</accession>
<evidence type="ECO:0000256" key="2">
    <source>
        <dbReference type="ARBA" id="ARBA00009877"/>
    </source>
</evidence>
<dbReference type="PANTHER" id="PTHR12428:SF65">
    <property type="entry name" value="CYTOCHROME C OXIDASE ASSEMBLY PROTEIN COX18, MITOCHONDRIAL"/>
    <property type="match status" value="1"/>
</dbReference>
<keyword evidence="3 6" id="KW-0812">Transmembrane</keyword>
<dbReference type="InterPro" id="IPR028055">
    <property type="entry name" value="YidC/Oxa/ALB_C"/>
</dbReference>
<dbReference type="STRING" id="5364.A0A5C3NGF7"/>
<sequence length="334" mass="37965">MLASACRRRTPQALRDTLRHRRERLARRTLVTSVTSAVQTLSDGFVDLALALPLPPSWPTYSSTIILTTIATRLVFTVPFSIWAKKRQRRGDEEVLPRLREAAPGVAQAIMQEMKALRIRGSETELREHHRKRYSEIMKQRRNELYSRYRCSPIATMIIPPVSQIPLFVGFSMMLGRLSQPPTPFDSESFLSLTSLVNPDPTATLPIALGLITLANVETSRWFISEDKRLAATETEKKNAERRAKGEVVIEPSKIIQSALRIMSVGRILIGALVPGSVVLYWVTSAVFGLFQTWVFDWWEARRSRLRRRQPPPPPSPPPTSPSSRPRQYTWIQS</sequence>
<organism evidence="10 11">
    <name type="scientific">Heliocybe sulcata</name>
    <dbReference type="NCBI Taxonomy" id="5364"/>
    <lineage>
        <taxon>Eukaryota</taxon>
        <taxon>Fungi</taxon>
        <taxon>Dikarya</taxon>
        <taxon>Basidiomycota</taxon>
        <taxon>Agaricomycotina</taxon>
        <taxon>Agaricomycetes</taxon>
        <taxon>Gloeophyllales</taxon>
        <taxon>Gloeophyllaceae</taxon>
        <taxon>Heliocybe</taxon>
    </lineage>
</organism>
<feature type="transmembrane region" description="Helical" evidence="8">
    <location>
        <begin position="29"/>
        <end position="52"/>
    </location>
</feature>
<protein>
    <recommendedName>
        <fullName evidence="9">Membrane insertase YidC/Oxa/ALB C-terminal domain-containing protein</fullName>
    </recommendedName>
</protein>
<dbReference type="GO" id="GO:0032979">
    <property type="term" value="P:protein insertion into mitochondrial inner membrane from matrix"/>
    <property type="evidence" value="ECO:0007669"/>
    <property type="project" value="TreeGrafter"/>
</dbReference>
<evidence type="ECO:0000256" key="7">
    <source>
        <dbReference type="SAM" id="MobiDB-lite"/>
    </source>
</evidence>
<gene>
    <name evidence="10" type="ORF">OE88DRAFT_1621195</name>
</gene>
<feature type="compositionally biased region" description="Pro residues" evidence="7">
    <location>
        <begin position="311"/>
        <end position="321"/>
    </location>
</feature>
<evidence type="ECO:0000256" key="3">
    <source>
        <dbReference type="ARBA" id="ARBA00022692"/>
    </source>
</evidence>
<evidence type="ECO:0000256" key="4">
    <source>
        <dbReference type="ARBA" id="ARBA00022989"/>
    </source>
</evidence>
<keyword evidence="4 8" id="KW-1133">Transmembrane helix</keyword>
<proteinExistence type="inferred from homology"/>